<protein>
    <recommendedName>
        <fullName evidence="3">Response regulatory domain-containing protein</fullName>
    </recommendedName>
</protein>
<dbReference type="OrthoDB" id="9179585at2"/>
<dbReference type="RefSeq" id="WP_160110160.1">
    <property type="nucleotide sequence ID" value="NZ_FCON02000217.1"/>
</dbReference>
<organism evidence="1 2">
    <name type="scientific">Caballeronia choica</name>
    <dbReference type="NCBI Taxonomy" id="326476"/>
    <lineage>
        <taxon>Bacteria</taxon>
        <taxon>Pseudomonadati</taxon>
        <taxon>Pseudomonadota</taxon>
        <taxon>Betaproteobacteria</taxon>
        <taxon>Burkholderiales</taxon>
        <taxon>Burkholderiaceae</taxon>
        <taxon>Caballeronia</taxon>
    </lineage>
</organism>
<dbReference type="Proteomes" id="UP000054770">
    <property type="component" value="Unassembled WGS sequence"/>
</dbReference>
<dbReference type="InterPro" id="IPR011006">
    <property type="entry name" value="CheY-like_superfamily"/>
</dbReference>
<evidence type="ECO:0008006" key="3">
    <source>
        <dbReference type="Google" id="ProtNLM"/>
    </source>
</evidence>
<dbReference type="AlphaFoldDB" id="A0A158KYK4"/>
<name>A0A158KYK4_9BURK</name>
<evidence type="ECO:0000313" key="1">
    <source>
        <dbReference type="EMBL" id="SAL86204.1"/>
    </source>
</evidence>
<proteinExistence type="predicted"/>
<comment type="caution">
    <text evidence="1">The sequence shown here is derived from an EMBL/GenBank/DDBJ whole genome shotgun (WGS) entry which is preliminary data.</text>
</comment>
<reference evidence="1" key="1">
    <citation type="submission" date="2016-01" db="EMBL/GenBank/DDBJ databases">
        <authorList>
            <person name="Peeters C."/>
        </authorList>
    </citation>
    <scope>NUCLEOTIDE SEQUENCE [LARGE SCALE GENOMIC DNA]</scope>
    <source>
        <strain evidence="1">LMG 22940</strain>
    </source>
</reference>
<dbReference type="SUPFAM" id="SSF52172">
    <property type="entry name" value="CheY-like"/>
    <property type="match status" value="1"/>
</dbReference>
<accession>A0A158KYK4</accession>
<keyword evidence="2" id="KW-1185">Reference proteome</keyword>
<sequence>MGPVARQTHDAHFIVAYTAHTIQQDVDQMLPSGFDRARLKPVTVKAMYKVFSALRST</sequence>
<gene>
    <name evidence="1" type="ORF">AWB68_07946</name>
</gene>
<evidence type="ECO:0000313" key="2">
    <source>
        <dbReference type="Proteomes" id="UP000054770"/>
    </source>
</evidence>
<dbReference type="EMBL" id="FCON02000217">
    <property type="protein sequence ID" value="SAL86204.1"/>
    <property type="molecule type" value="Genomic_DNA"/>
</dbReference>